<feature type="domain" description="Protein kinase" evidence="3">
    <location>
        <begin position="157"/>
        <end position="462"/>
    </location>
</feature>
<keyword evidence="5" id="KW-1185">Reference proteome</keyword>
<protein>
    <submittedName>
        <fullName evidence="4">Kinase-like protein</fullName>
    </submittedName>
</protein>
<name>A0A9P4V1M2_9PLEO</name>
<dbReference type="PROSITE" id="PS50011">
    <property type="entry name" value="PROTEIN_KINASE_DOM"/>
    <property type="match status" value="1"/>
</dbReference>
<accession>A0A9P4V1M2</accession>
<dbReference type="PROSITE" id="PS00107">
    <property type="entry name" value="PROTEIN_KINASE_ATP"/>
    <property type="match status" value="1"/>
</dbReference>
<comment type="caution">
    <text evidence="4">The sequence shown here is derived from an EMBL/GenBank/DDBJ whole genome shotgun (WGS) entry which is preliminary data.</text>
</comment>
<gene>
    <name evidence="4" type="ORF">EJ04DRAFT_523504</name>
</gene>
<sequence length="517" mass="58367">MRNTFLSSQLIPALQDSPLNSKKFLPLDFLNESITKKTIWAELPHTWQVTSYNLADNTLKSAKKVFAILVLIDQAKAIKDLLSEGLNDDLLPLALYGDGTTGILQTNDGKTTFHTFARKYKANSAFLFVEKQWLMQAPIMETKGEEMTLHPECPLPFTETDIIGQGQSSIVLKAHLHRAHQHGYKVQGGSILVAVKQFKLKQFRGQDENVFNQEKQILERTRELDHPHLIKHFASCETGEHYFVFFPLADGKNLEDYWKRESSSARSPRLTLWALQQMLGVAAALEALHDKNIRHGDLKPENILHFNDAKGGRLVVADVGIARQHKQFTFERNKGTVTRATTPSYEAPEADYSVEGARSRNYDVWSLGCMFLEYVIWLLDGYQAVETFTNDRESQNKRFYAKTSESTAEVHPKVSERIKELLQDERCGDDTAMGALLKLIASDLLIVDKKTRATAKIVHARLADIVQQATANPSYLFKDTGRAPVLAPSSNKPQPDKSDARTSKDSVMQEERAHEQT</sequence>
<dbReference type="PANTHER" id="PTHR24359">
    <property type="entry name" value="SERINE/THREONINE-PROTEIN KINASE SBK1"/>
    <property type="match status" value="1"/>
</dbReference>
<reference evidence="4" key="1">
    <citation type="journal article" date="2020" name="Stud. Mycol.">
        <title>101 Dothideomycetes genomes: a test case for predicting lifestyles and emergence of pathogens.</title>
        <authorList>
            <person name="Haridas S."/>
            <person name="Albert R."/>
            <person name="Binder M."/>
            <person name="Bloem J."/>
            <person name="Labutti K."/>
            <person name="Salamov A."/>
            <person name="Andreopoulos B."/>
            <person name="Baker S."/>
            <person name="Barry K."/>
            <person name="Bills G."/>
            <person name="Bluhm B."/>
            <person name="Cannon C."/>
            <person name="Castanera R."/>
            <person name="Culley D."/>
            <person name="Daum C."/>
            <person name="Ezra D."/>
            <person name="Gonzalez J."/>
            <person name="Henrissat B."/>
            <person name="Kuo A."/>
            <person name="Liang C."/>
            <person name="Lipzen A."/>
            <person name="Lutzoni F."/>
            <person name="Magnuson J."/>
            <person name="Mondo S."/>
            <person name="Nolan M."/>
            <person name="Ohm R."/>
            <person name="Pangilinan J."/>
            <person name="Park H.-J."/>
            <person name="Ramirez L."/>
            <person name="Alfaro M."/>
            <person name="Sun H."/>
            <person name="Tritt A."/>
            <person name="Yoshinaga Y."/>
            <person name="Zwiers L.-H."/>
            <person name="Turgeon B."/>
            <person name="Goodwin S."/>
            <person name="Spatafora J."/>
            <person name="Crous P."/>
            <person name="Grigoriev I."/>
        </authorList>
    </citation>
    <scope>NUCLEOTIDE SEQUENCE</scope>
    <source>
        <strain evidence="4">CBS 125425</strain>
    </source>
</reference>
<organism evidence="4 5">
    <name type="scientific">Polyplosphaeria fusca</name>
    <dbReference type="NCBI Taxonomy" id="682080"/>
    <lineage>
        <taxon>Eukaryota</taxon>
        <taxon>Fungi</taxon>
        <taxon>Dikarya</taxon>
        <taxon>Ascomycota</taxon>
        <taxon>Pezizomycotina</taxon>
        <taxon>Dothideomycetes</taxon>
        <taxon>Pleosporomycetidae</taxon>
        <taxon>Pleosporales</taxon>
        <taxon>Tetraplosphaeriaceae</taxon>
        <taxon>Polyplosphaeria</taxon>
    </lineage>
</organism>
<dbReference type="Gene3D" id="1.10.510.10">
    <property type="entry name" value="Transferase(Phosphotransferase) domain 1"/>
    <property type="match status" value="1"/>
</dbReference>
<keyword evidence="4" id="KW-0808">Transferase</keyword>
<dbReference type="InterPro" id="IPR017441">
    <property type="entry name" value="Protein_kinase_ATP_BS"/>
</dbReference>
<dbReference type="InterPro" id="IPR011009">
    <property type="entry name" value="Kinase-like_dom_sf"/>
</dbReference>
<dbReference type="CDD" id="cd00180">
    <property type="entry name" value="PKc"/>
    <property type="match status" value="1"/>
</dbReference>
<dbReference type="Pfam" id="PF00069">
    <property type="entry name" value="Pkinase"/>
    <property type="match status" value="1"/>
</dbReference>
<dbReference type="GO" id="GO:0004674">
    <property type="term" value="F:protein serine/threonine kinase activity"/>
    <property type="evidence" value="ECO:0007669"/>
    <property type="project" value="TreeGrafter"/>
</dbReference>
<dbReference type="EMBL" id="ML996145">
    <property type="protein sequence ID" value="KAF2734669.1"/>
    <property type="molecule type" value="Genomic_DNA"/>
</dbReference>
<dbReference type="SMART" id="SM00220">
    <property type="entry name" value="S_TKc"/>
    <property type="match status" value="1"/>
</dbReference>
<evidence type="ECO:0000259" key="3">
    <source>
        <dbReference type="PROSITE" id="PS50011"/>
    </source>
</evidence>
<dbReference type="GO" id="GO:0005524">
    <property type="term" value="F:ATP binding"/>
    <property type="evidence" value="ECO:0007669"/>
    <property type="project" value="UniProtKB-UniRule"/>
</dbReference>
<evidence type="ECO:0000256" key="2">
    <source>
        <dbReference type="SAM" id="MobiDB-lite"/>
    </source>
</evidence>
<proteinExistence type="predicted"/>
<evidence type="ECO:0000256" key="1">
    <source>
        <dbReference type="PROSITE-ProRule" id="PRU10141"/>
    </source>
</evidence>
<dbReference type="InterPro" id="IPR000719">
    <property type="entry name" value="Prot_kinase_dom"/>
</dbReference>
<feature type="binding site" evidence="1">
    <location>
        <position position="196"/>
    </location>
    <ligand>
        <name>ATP</name>
        <dbReference type="ChEBI" id="CHEBI:30616"/>
    </ligand>
</feature>
<keyword evidence="1" id="KW-0547">Nucleotide-binding</keyword>
<dbReference type="PANTHER" id="PTHR24359:SF1">
    <property type="entry name" value="INHIBITOR OF NUCLEAR FACTOR KAPPA-B KINASE EPSILON SUBUNIT HOMOLOG 1-RELATED"/>
    <property type="match status" value="1"/>
</dbReference>
<dbReference type="Proteomes" id="UP000799444">
    <property type="component" value="Unassembled WGS sequence"/>
</dbReference>
<keyword evidence="4" id="KW-0418">Kinase</keyword>
<keyword evidence="1" id="KW-0067">ATP-binding</keyword>
<dbReference type="OrthoDB" id="4062651at2759"/>
<evidence type="ECO:0000313" key="5">
    <source>
        <dbReference type="Proteomes" id="UP000799444"/>
    </source>
</evidence>
<evidence type="ECO:0000313" key="4">
    <source>
        <dbReference type="EMBL" id="KAF2734669.1"/>
    </source>
</evidence>
<feature type="compositionally biased region" description="Basic and acidic residues" evidence="2">
    <location>
        <begin position="494"/>
        <end position="517"/>
    </location>
</feature>
<dbReference type="SUPFAM" id="SSF56112">
    <property type="entry name" value="Protein kinase-like (PK-like)"/>
    <property type="match status" value="1"/>
</dbReference>
<feature type="region of interest" description="Disordered" evidence="2">
    <location>
        <begin position="480"/>
        <end position="517"/>
    </location>
</feature>
<dbReference type="AlphaFoldDB" id="A0A9P4V1M2"/>